<dbReference type="EC" id="2.7.1.170" evidence="1"/>
<dbReference type="GO" id="GO:0005524">
    <property type="term" value="F:ATP binding"/>
    <property type="evidence" value="ECO:0007669"/>
    <property type="project" value="InterPro"/>
</dbReference>
<accession>A0A3B0BWM2</accession>
<keyword evidence="1" id="KW-0418">Kinase</keyword>
<dbReference type="NCBIfam" id="NF007144">
    <property type="entry name" value="PRK09585.2-3"/>
    <property type="match status" value="1"/>
</dbReference>
<dbReference type="EMBL" id="RBCJ01000006">
    <property type="protein sequence ID" value="RKN76881.1"/>
    <property type="molecule type" value="Genomic_DNA"/>
</dbReference>
<dbReference type="OrthoDB" id="9763949at2"/>
<keyword evidence="2" id="KW-1185">Reference proteome</keyword>
<dbReference type="InterPro" id="IPR043129">
    <property type="entry name" value="ATPase_NBD"/>
</dbReference>
<proteinExistence type="predicted"/>
<name>A0A3B0BWM2_9FLAO</name>
<evidence type="ECO:0000313" key="2">
    <source>
        <dbReference type="Proteomes" id="UP000276603"/>
    </source>
</evidence>
<reference evidence="1 2" key="1">
    <citation type="submission" date="2018-10" db="EMBL/GenBank/DDBJ databases">
        <title>Ulvibacterium marinum gen. nov., sp. nov., a novel marine bacterium of the family Flavobacteriaceae, isolated from a culture of the green alga Ulva prolifera.</title>
        <authorList>
            <person name="Zhang Z."/>
        </authorList>
    </citation>
    <scope>NUCLEOTIDE SEQUENCE [LARGE SCALE GENOMIC DNA]</scope>
    <source>
        <strain evidence="1 2">CCMM003</strain>
    </source>
</reference>
<dbReference type="GO" id="GO:0006040">
    <property type="term" value="P:amino sugar metabolic process"/>
    <property type="evidence" value="ECO:0007669"/>
    <property type="project" value="InterPro"/>
</dbReference>
<dbReference type="Pfam" id="PF03702">
    <property type="entry name" value="AnmK"/>
    <property type="match status" value="1"/>
</dbReference>
<comment type="caution">
    <text evidence="1">The sequence shown here is derived from an EMBL/GenBank/DDBJ whole genome shotgun (WGS) entry which is preliminary data.</text>
</comment>
<gene>
    <name evidence="1" type="ORF">D7Z94_24175</name>
</gene>
<dbReference type="AlphaFoldDB" id="A0A3B0BWM2"/>
<dbReference type="GO" id="GO:0016773">
    <property type="term" value="F:phosphotransferase activity, alcohol group as acceptor"/>
    <property type="evidence" value="ECO:0007669"/>
    <property type="project" value="InterPro"/>
</dbReference>
<sequence>MKNTMYRVIGLMSGTSLDGLDLAFCHIYEQGGYWKFEIRETQSVSYTTEMKSKLKDSIHLSAEELLVLHNEYGTWLGEQAQSFINEFNLDVDAIASHGHTTHHKPEMGLTFQIGSGQHLANACGHQVICDFRTNDVSIGGQGAPLVPIGDRLFFGQYDFCLNLGGISNVSFEKNGKRIAYDIGQANMILNHITQKIGLNYDPGGEIAGKGALNPQMLQELNALEYYGLPYPKSTGYEWFIEKIVPIVDATEDSIENLLHTAIHHNCHQIANQIHMNKTKKDNTLFVTGGGALNTFFIEELQVQLGNDIEVVIPSKKLVEFKEALVFSLMGVLRLRNETNVLGSVTGAMQDSSSGVVYLPC</sequence>
<dbReference type="GO" id="GO:0016301">
    <property type="term" value="F:kinase activity"/>
    <property type="evidence" value="ECO:0007669"/>
    <property type="project" value="UniProtKB-KW"/>
</dbReference>
<dbReference type="Proteomes" id="UP000276603">
    <property type="component" value="Unassembled WGS sequence"/>
</dbReference>
<evidence type="ECO:0000313" key="1">
    <source>
        <dbReference type="EMBL" id="RKN76881.1"/>
    </source>
</evidence>
<dbReference type="InterPro" id="IPR005338">
    <property type="entry name" value="Anhydro_N_Ac-Mur_kinase"/>
</dbReference>
<organism evidence="1 2">
    <name type="scientific">Ulvibacterium marinum</name>
    <dbReference type="NCBI Taxonomy" id="2419782"/>
    <lineage>
        <taxon>Bacteria</taxon>
        <taxon>Pseudomonadati</taxon>
        <taxon>Bacteroidota</taxon>
        <taxon>Flavobacteriia</taxon>
        <taxon>Flavobacteriales</taxon>
        <taxon>Flavobacteriaceae</taxon>
        <taxon>Ulvibacterium</taxon>
    </lineage>
</organism>
<dbReference type="RefSeq" id="WP_120714228.1">
    <property type="nucleotide sequence ID" value="NZ_RBCJ01000006.1"/>
</dbReference>
<protein>
    <submittedName>
        <fullName evidence="1">Anhydro-N-acetylmuramic acid kinase</fullName>
        <ecNumber evidence="1">2.7.1.170</ecNumber>
    </submittedName>
</protein>
<dbReference type="PANTHER" id="PTHR30605">
    <property type="entry name" value="ANHYDRO-N-ACETYLMURAMIC ACID KINASE"/>
    <property type="match status" value="1"/>
</dbReference>
<dbReference type="SUPFAM" id="SSF53067">
    <property type="entry name" value="Actin-like ATPase domain"/>
    <property type="match status" value="1"/>
</dbReference>
<keyword evidence="1" id="KW-0808">Transferase</keyword>
<dbReference type="GO" id="GO:0009254">
    <property type="term" value="P:peptidoglycan turnover"/>
    <property type="evidence" value="ECO:0007669"/>
    <property type="project" value="InterPro"/>
</dbReference>
<dbReference type="Gene3D" id="3.30.420.40">
    <property type="match status" value="2"/>
</dbReference>
<dbReference type="PANTHER" id="PTHR30605:SF0">
    <property type="entry name" value="ANHYDRO-N-ACETYLMURAMIC ACID KINASE"/>
    <property type="match status" value="1"/>
</dbReference>